<dbReference type="InterPro" id="IPR045227">
    <property type="entry name" value="WDR18/Ipi3/RID3"/>
</dbReference>
<gene>
    <name evidence="4" type="ORF">RDB_LOCUS34950</name>
</gene>
<dbReference type="PANTHER" id="PTHR18763">
    <property type="entry name" value="WD-REPEAT PROTEIN 18"/>
    <property type="match status" value="1"/>
</dbReference>
<evidence type="ECO:0000256" key="2">
    <source>
        <dbReference type="ARBA" id="ARBA00022737"/>
    </source>
</evidence>
<reference evidence="4" key="1">
    <citation type="submission" date="2021-01" db="EMBL/GenBank/DDBJ databases">
        <authorList>
            <person name="Kaushik A."/>
        </authorList>
    </citation>
    <scope>NUCLEOTIDE SEQUENCE</scope>
    <source>
        <strain evidence="4">AG1-1C</strain>
    </source>
</reference>
<evidence type="ECO:0000313" key="5">
    <source>
        <dbReference type="Proteomes" id="UP000663846"/>
    </source>
</evidence>
<organism evidence="4 5">
    <name type="scientific">Rhizoctonia solani</name>
    <dbReference type="NCBI Taxonomy" id="456999"/>
    <lineage>
        <taxon>Eukaryota</taxon>
        <taxon>Fungi</taxon>
        <taxon>Dikarya</taxon>
        <taxon>Basidiomycota</taxon>
        <taxon>Agaricomycotina</taxon>
        <taxon>Agaricomycetes</taxon>
        <taxon>Cantharellales</taxon>
        <taxon>Ceratobasidiaceae</taxon>
        <taxon>Rhizoctonia</taxon>
    </lineage>
</organism>
<dbReference type="PANTHER" id="PTHR18763:SF0">
    <property type="entry name" value="WD REPEAT-CONTAINING PROTEIN 18"/>
    <property type="match status" value="1"/>
</dbReference>
<comment type="similarity">
    <text evidence="3">Belongs to the WD repeat IPI3/WDR18 family.</text>
</comment>
<dbReference type="InterPro" id="IPR036322">
    <property type="entry name" value="WD40_repeat_dom_sf"/>
</dbReference>
<dbReference type="Proteomes" id="UP000663846">
    <property type="component" value="Unassembled WGS sequence"/>
</dbReference>
<keyword evidence="3" id="KW-0539">Nucleus</keyword>
<evidence type="ECO:0000256" key="1">
    <source>
        <dbReference type="ARBA" id="ARBA00022574"/>
    </source>
</evidence>
<comment type="function">
    <text evidence="3">Component of the RIX1 complex required for processing of ITS2 sequences from 35S pre-rRNA.</text>
</comment>
<dbReference type="GO" id="GO:0120330">
    <property type="term" value="C:rixosome complex"/>
    <property type="evidence" value="ECO:0007669"/>
    <property type="project" value="UniProtKB-UniRule"/>
</dbReference>
<comment type="subcellular location">
    <subcellularLocation>
        <location evidence="3">Nucleus</location>
    </subcellularLocation>
</comment>
<accession>A0A8H3A2V1</accession>
<protein>
    <recommendedName>
        <fullName evidence="3">Pre-rRNA-processing protein IPI3</fullName>
    </recommendedName>
</protein>
<keyword evidence="1 3" id="KW-0853">WD repeat</keyword>
<dbReference type="EMBL" id="CAJMWS010000220">
    <property type="protein sequence ID" value="CAE6382236.1"/>
    <property type="molecule type" value="Genomic_DNA"/>
</dbReference>
<evidence type="ECO:0000313" key="4">
    <source>
        <dbReference type="EMBL" id="CAE6382236.1"/>
    </source>
</evidence>
<dbReference type="GO" id="GO:0006261">
    <property type="term" value="P:DNA-templated DNA replication"/>
    <property type="evidence" value="ECO:0007669"/>
    <property type="project" value="TreeGrafter"/>
</dbReference>
<dbReference type="GO" id="GO:0006364">
    <property type="term" value="P:rRNA processing"/>
    <property type="evidence" value="ECO:0007669"/>
    <property type="project" value="UniProtKB-UniRule"/>
</dbReference>
<sequence length="124" mass="13446">MKLQETLLCALGPVSGSGTGHLALHDLKTGTSLAIYKQNTSAVHNVSVVESQNGQGGYIISSQADKPILNVYHFQKDQLAQRIVLPERMTCVASDSRGNYCAAGTANGRIYLWEARHFALFPID</sequence>
<dbReference type="GO" id="GO:0005656">
    <property type="term" value="C:nuclear pre-replicative complex"/>
    <property type="evidence" value="ECO:0007669"/>
    <property type="project" value="TreeGrafter"/>
</dbReference>
<name>A0A8H3A2V1_9AGAM</name>
<evidence type="ECO:0000256" key="3">
    <source>
        <dbReference type="RuleBase" id="RU369067"/>
    </source>
</evidence>
<keyword evidence="2" id="KW-0677">Repeat</keyword>
<dbReference type="Gene3D" id="2.130.10.10">
    <property type="entry name" value="YVTN repeat-like/Quinoprotein amine dehydrogenase"/>
    <property type="match status" value="1"/>
</dbReference>
<comment type="caution">
    <text evidence="4">The sequence shown here is derived from an EMBL/GenBank/DDBJ whole genome shotgun (WGS) entry which is preliminary data.</text>
</comment>
<keyword evidence="3" id="KW-0698">rRNA processing</keyword>
<proteinExistence type="inferred from homology"/>
<comment type="subunit">
    <text evidence="3">Component of the RIX1 complex, composed of IPI1, RIX1/IPI2 and IPI3 in a 1:2:2 stoichiometry. The complex interacts (via RIX1) with MDN1 (via its hexameric AAA ATPase ring) and the pre-60S ribosome particles.</text>
</comment>
<dbReference type="InterPro" id="IPR015943">
    <property type="entry name" value="WD40/YVTN_repeat-like_dom_sf"/>
</dbReference>
<dbReference type="AlphaFoldDB" id="A0A8H3A2V1"/>
<dbReference type="SUPFAM" id="SSF50978">
    <property type="entry name" value="WD40 repeat-like"/>
    <property type="match status" value="1"/>
</dbReference>